<proteinExistence type="predicted"/>
<reference evidence="1" key="1">
    <citation type="journal article" date="2019" name="Sci. Rep.">
        <title>Draft genome of Tanacetum cinerariifolium, the natural source of mosquito coil.</title>
        <authorList>
            <person name="Yamashiro T."/>
            <person name="Shiraishi A."/>
            <person name="Satake H."/>
            <person name="Nakayama K."/>
        </authorList>
    </citation>
    <scope>NUCLEOTIDE SEQUENCE</scope>
</reference>
<feature type="non-terminal residue" evidence="1">
    <location>
        <position position="1"/>
    </location>
</feature>
<sequence length="151" mass="16227">GSRLWNGKRLHEVGYGSGGKRGEEEQCIQTCEGEKFRICPLLVLKTNTNAVVLEDDKEEDKDVVDAVKDVEKAKVDESAQVDKTEPAKVQEVVDVITTAKLIIEVITAASETVIAASAIITTAEAQVPAATTTTLTVAPVRVVAAPSRRRK</sequence>
<protein>
    <submittedName>
        <fullName evidence="1">Uncharacterized protein</fullName>
    </submittedName>
</protein>
<comment type="caution">
    <text evidence="1">The sequence shown here is derived from an EMBL/GenBank/DDBJ whole genome shotgun (WGS) entry which is preliminary data.</text>
</comment>
<gene>
    <name evidence="1" type="ORF">Tci_632592</name>
</gene>
<evidence type="ECO:0000313" key="1">
    <source>
        <dbReference type="EMBL" id="GFA60620.1"/>
    </source>
</evidence>
<accession>A0A699JYZ0</accession>
<name>A0A699JYZ0_TANCI</name>
<organism evidence="1">
    <name type="scientific">Tanacetum cinerariifolium</name>
    <name type="common">Dalmatian daisy</name>
    <name type="synonym">Chrysanthemum cinerariifolium</name>
    <dbReference type="NCBI Taxonomy" id="118510"/>
    <lineage>
        <taxon>Eukaryota</taxon>
        <taxon>Viridiplantae</taxon>
        <taxon>Streptophyta</taxon>
        <taxon>Embryophyta</taxon>
        <taxon>Tracheophyta</taxon>
        <taxon>Spermatophyta</taxon>
        <taxon>Magnoliopsida</taxon>
        <taxon>eudicotyledons</taxon>
        <taxon>Gunneridae</taxon>
        <taxon>Pentapetalae</taxon>
        <taxon>asterids</taxon>
        <taxon>campanulids</taxon>
        <taxon>Asterales</taxon>
        <taxon>Asteraceae</taxon>
        <taxon>Asteroideae</taxon>
        <taxon>Anthemideae</taxon>
        <taxon>Anthemidinae</taxon>
        <taxon>Tanacetum</taxon>
    </lineage>
</organism>
<dbReference type="EMBL" id="BKCJ010453943">
    <property type="protein sequence ID" value="GFA60620.1"/>
    <property type="molecule type" value="Genomic_DNA"/>
</dbReference>
<dbReference type="AlphaFoldDB" id="A0A699JYZ0"/>